<dbReference type="OrthoDB" id="9784844at2"/>
<keyword evidence="1" id="KW-0812">Transmembrane</keyword>
<keyword evidence="3" id="KW-1185">Reference proteome</keyword>
<feature type="transmembrane region" description="Helical" evidence="1">
    <location>
        <begin position="98"/>
        <end position="119"/>
    </location>
</feature>
<dbReference type="RefSeq" id="WP_092480858.1">
    <property type="nucleotide sequence ID" value="NZ_FOXW01000007.1"/>
</dbReference>
<protein>
    <submittedName>
        <fullName evidence="2">Uncharacterized membrane protein</fullName>
    </submittedName>
</protein>
<gene>
    <name evidence="2" type="ORF">SAMN04488506_1825</name>
</gene>
<sequence>MDEFKTSSELKQDAREMLKGRWKDAVLMNLLPALLGIATLALLVVSIATFSASTSDYFATESTYGDIEYEDRGAYSDSDVLYEDENSYNDTNDTRVTFVQNLFTTIITTGMSFAFLTAFRDPGYKIRPLRDAFQVFSKKYFLGVFLIYIVSSLFIVLWTLLFFIPGLIKSYSYSQAYLIYKDHADHPNTEKVSAINCITESRELMDGHKGRLFALDLSFIGWYLIGFLTLGIGFLWITPYTTAARTAFYNDLVGGTPTETDMEWDEDWEDEEWNDSLI</sequence>
<evidence type="ECO:0000313" key="2">
    <source>
        <dbReference type="EMBL" id="SFQ40504.1"/>
    </source>
</evidence>
<keyword evidence="1" id="KW-0472">Membrane</keyword>
<dbReference type="EMBL" id="FOXW01000007">
    <property type="protein sequence ID" value="SFQ40504.1"/>
    <property type="molecule type" value="Genomic_DNA"/>
</dbReference>
<feature type="transmembrane region" description="Helical" evidence="1">
    <location>
        <begin position="219"/>
        <end position="237"/>
    </location>
</feature>
<dbReference type="InterPro" id="IPR010380">
    <property type="entry name" value="DUF975"/>
</dbReference>
<name>A0A1I5Y8J1_9LACT</name>
<feature type="transmembrane region" description="Helical" evidence="1">
    <location>
        <begin position="25"/>
        <end position="48"/>
    </location>
</feature>
<dbReference type="PANTHER" id="PTHR40076">
    <property type="entry name" value="MEMBRANE PROTEIN-RELATED"/>
    <property type="match status" value="1"/>
</dbReference>
<feature type="transmembrane region" description="Helical" evidence="1">
    <location>
        <begin position="140"/>
        <end position="164"/>
    </location>
</feature>
<organism evidence="2 3">
    <name type="scientific">Desemzia incerta</name>
    <dbReference type="NCBI Taxonomy" id="82801"/>
    <lineage>
        <taxon>Bacteria</taxon>
        <taxon>Bacillati</taxon>
        <taxon>Bacillota</taxon>
        <taxon>Bacilli</taxon>
        <taxon>Lactobacillales</taxon>
        <taxon>Carnobacteriaceae</taxon>
        <taxon>Desemzia</taxon>
    </lineage>
</organism>
<proteinExistence type="predicted"/>
<keyword evidence="1" id="KW-1133">Transmembrane helix</keyword>
<accession>A0A1I5Y8J1</accession>
<reference evidence="2 3" key="1">
    <citation type="submission" date="2016-10" db="EMBL/GenBank/DDBJ databases">
        <authorList>
            <person name="de Groot N.N."/>
        </authorList>
    </citation>
    <scope>NUCLEOTIDE SEQUENCE [LARGE SCALE GENOMIC DNA]</scope>
    <source>
        <strain evidence="2 3">DSM 20581</strain>
    </source>
</reference>
<dbReference type="Pfam" id="PF06161">
    <property type="entry name" value="DUF975"/>
    <property type="match status" value="1"/>
</dbReference>
<evidence type="ECO:0000313" key="3">
    <source>
        <dbReference type="Proteomes" id="UP000199136"/>
    </source>
</evidence>
<dbReference type="Proteomes" id="UP000199136">
    <property type="component" value="Unassembled WGS sequence"/>
</dbReference>
<dbReference type="AlphaFoldDB" id="A0A1I5Y8J1"/>
<dbReference type="PANTHER" id="PTHR40076:SF1">
    <property type="entry name" value="MEMBRANE PROTEIN"/>
    <property type="match status" value="1"/>
</dbReference>
<evidence type="ECO:0000256" key="1">
    <source>
        <dbReference type="SAM" id="Phobius"/>
    </source>
</evidence>